<keyword evidence="1" id="KW-0472">Membrane</keyword>
<comment type="caution">
    <text evidence="2">The sequence shown here is derived from an EMBL/GenBank/DDBJ whole genome shotgun (WGS) entry which is preliminary data.</text>
</comment>
<keyword evidence="1" id="KW-1133">Transmembrane helix</keyword>
<sequence length="137" mass="14573">MSMLLTLFYRMKGHFMKMNTFWVRGARRMGASVMTLWTLFSLMPAYAALPQVEPPSSGGGGGLMDTIKGYLNDGIVIGGLVVAAVAFIVVAIAAVSTFNEVRDEKAGWGKFGAIVVVGVVLIVAVVWLAGKSATIIF</sequence>
<feature type="transmembrane region" description="Helical" evidence="1">
    <location>
        <begin position="74"/>
        <end position="99"/>
    </location>
</feature>
<dbReference type="Pfam" id="PF11190">
    <property type="entry name" value="DUF2976"/>
    <property type="match status" value="1"/>
</dbReference>
<keyword evidence="1" id="KW-0812">Transmembrane</keyword>
<evidence type="ECO:0000313" key="2">
    <source>
        <dbReference type="EMBL" id="HAI8760892.1"/>
    </source>
</evidence>
<dbReference type="EMBL" id="DABFSR010000032">
    <property type="protein sequence ID" value="HAI8760892.1"/>
    <property type="molecule type" value="Genomic_DNA"/>
</dbReference>
<gene>
    <name evidence="2" type="ORF">HJ971_004307</name>
    <name evidence="3" type="ORF">HL560_24085</name>
</gene>
<reference evidence="2" key="1">
    <citation type="journal article" date="2018" name="Genome Biol.">
        <title>SKESA: strategic k-mer extension for scrupulous assemblies.</title>
        <authorList>
            <person name="Souvorov A."/>
            <person name="Agarwala R."/>
            <person name="Lipman D.J."/>
        </authorList>
    </citation>
    <scope>NUCLEOTIDE SEQUENCE</scope>
    <source>
        <strain evidence="3">EC00617</strain>
        <strain evidence="2">EC00709</strain>
    </source>
</reference>
<dbReference type="InterPro" id="IPR021356">
    <property type="entry name" value="Integr_conj_element_PFL4702"/>
</dbReference>
<evidence type="ECO:0000313" key="3">
    <source>
        <dbReference type="EMBL" id="HAJ0850086.1"/>
    </source>
</evidence>
<reference evidence="2" key="2">
    <citation type="submission" date="2020-04" db="EMBL/GenBank/DDBJ databases">
        <authorList>
            <consortium name="NCBI Pathogen Detection Project"/>
        </authorList>
    </citation>
    <scope>NUCLEOTIDE SEQUENCE</scope>
    <source>
        <strain evidence="3">EC00617</strain>
        <strain evidence="2">EC00709</strain>
    </source>
</reference>
<dbReference type="EMBL" id="DABGYO010000054">
    <property type="protein sequence ID" value="HAJ0850086.1"/>
    <property type="molecule type" value="Genomic_DNA"/>
</dbReference>
<dbReference type="AlphaFoldDB" id="A0A783R9Z8"/>
<feature type="transmembrane region" description="Helical" evidence="1">
    <location>
        <begin position="111"/>
        <end position="130"/>
    </location>
</feature>
<dbReference type="NCBIfam" id="TIGR03745">
    <property type="entry name" value="conj_TIGR03745"/>
    <property type="match status" value="1"/>
</dbReference>
<evidence type="ECO:0000256" key="1">
    <source>
        <dbReference type="SAM" id="Phobius"/>
    </source>
</evidence>
<name>A0A783R9Z8_ECOLX</name>
<organism evidence="2">
    <name type="scientific">Escherichia coli</name>
    <dbReference type="NCBI Taxonomy" id="562"/>
    <lineage>
        <taxon>Bacteria</taxon>
        <taxon>Pseudomonadati</taxon>
        <taxon>Pseudomonadota</taxon>
        <taxon>Gammaproteobacteria</taxon>
        <taxon>Enterobacterales</taxon>
        <taxon>Enterobacteriaceae</taxon>
        <taxon>Escherichia</taxon>
    </lineage>
</organism>
<proteinExistence type="predicted"/>
<accession>A0A783R9Z8</accession>
<protein>
    <submittedName>
        <fullName evidence="2">TIGR03745 family integrating conjugative element membrane protein</fullName>
    </submittedName>
</protein>